<name>A0A0G4F4Q8_VITBC</name>
<keyword evidence="3" id="KW-1185">Reference proteome</keyword>
<gene>
    <name evidence="2" type="ORF">Vbra_14425</name>
</gene>
<evidence type="ECO:0000256" key="1">
    <source>
        <dbReference type="SAM" id="MobiDB-lite"/>
    </source>
</evidence>
<proteinExistence type="predicted"/>
<dbReference type="OrthoDB" id="437740at2759"/>
<accession>A0A0G4F4Q8</accession>
<feature type="compositionally biased region" description="Gly residues" evidence="1">
    <location>
        <begin position="263"/>
        <end position="273"/>
    </location>
</feature>
<dbReference type="AlphaFoldDB" id="A0A0G4F4Q8"/>
<dbReference type="EMBL" id="CDMY01000375">
    <property type="protein sequence ID" value="CEM07059.1"/>
    <property type="molecule type" value="Genomic_DNA"/>
</dbReference>
<dbReference type="VEuPathDB" id="CryptoDB:Vbra_14425"/>
<sequence>MGNMLTGDTIPCLVTMVDVHAPRARNAFYYVNVSTGGTSTKVIGRTQTACVECGVYTILTLDVYECPEPMFTPEIARQVGSLRIPMDRLSERYSSGIFQQWFNLDTATDPRATHTDRLVLAQKFEQAYKEATVDVYQPKVCLSIIASSFEVKRGGRQTCSIFVGEDVKTTAGPDIKALIASHKQQAEYINALHEELRKMQTTTYRPFSTDASGGLANIPVVGASTGLGGGGSIIASPPQPVVSSISPAPRSGVFTSTPYSSAAGGGGAVGGGQNRPVAAQ</sequence>
<evidence type="ECO:0000313" key="2">
    <source>
        <dbReference type="EMBL" id="CEM07059.1"/>
    </source>
</evidence>
<evidence type="ECO:0000313" key="3">
    <source>
        <dbReference type="Proteomes" id="UP000041254"/>
    </source>
</evidence>
<dbReference type="Proteomes" id="UP000041254">
    <property type="component" value="Unassembled WGS sequence"/>
</dbReference>
<organism evidence="2 3">
    <name type="scientific">Vitrella brassicaformis (strain CCMP3155)</name>
    <dbReference type="NCBI Taxonomy" id="1169540"/>
    <lineage>
        <taxon>Eukaryota</taxon>
        <taxon>Sar</taxon>
        <taxon>Alveolata</taxon>
        <taxon>Colpodellida</taxon>
        <taxon>Vitrellaceae</taxon>
        <taxon>Vitrella</taxon>
    </lineage>
</organism>
<feature type="region of interest" description="Disordered" evidence="1">
    <location>
        <begin position="244"/>
        <end position="280"/>
    </location>
</feature>
<protein>
    <submittedName>
        <fullName evidence="2">Uncharacterized protein</fullName>
    </submittedName>
</protein>
<reference evidence="2 3" key="1">
    <citation type="submission" date="2014-11" db="EMBL/GenBank/DDBJ databases">
        <authorList>
            <person name="Zhu J."/>
            <person name="Qi W."/>
            <person name="Song R."/>
        </authorList>
    </citation>
    <scope>NUCLEOTIDE SEQUENCE [LARGE SCALE GENOMIC DNA]</scope>
</reference>
<dbReference type="InParanoid" id="A0A0G4F4Q8"/>